<feature type="transmembrane region" description="Helical" evidence="15">
    <location>
        <begin position="112"/>
        <end position="133"/>
    </location>
</feature>
<evidence type="ECO:0000256" key="12">
    <source>
        <dbReference type="ARBA" id="ARBA00023136"/>
    </source>
</evidence>
<comment type="function">
    <text evidence="14">Catalyzes the oxidation of protoporphyrinogen IX to protoporphyrin IX.</text>
</comment>
<name>A0A1K2I247_9HYPH</name>
<evidence type="ECO:0000256" key="10">
    <source>
        <dbReference type="ARBA" id="ARBA00023002"/>
    </source>
</evidence>
<protein>
    <recommendedName>
        <fullName evidence="4 14">Protoporphyrinogen IX oxidase</fullName>
        <ecNumber evidence="14">1.3.99.-</ecNumber>
    </recommendedName>
</protein>
<dbReference type="AlphaFoldDB" id="A0A1K2I247"/>
<dbReference type="UniPathway" id="UPA00251">
    <property type="reaction ID" value="UER00324"/>
</dbReference>
<evidence type="ECO:0000313" key="17">
    <source>
        <dbReference type="Proteomes" id="UP000183447"/>
    </source>
</evidence>
<keyword evidence="10" id="KW-0560">Oxidoreductase</keyword>
<evidence type="ECO:0000256" key="1">
    <source>
        <dbReference type="ARBA" id="ARBA00004651"/>
    </source>
</evidence>
<comment type="similarity">
    <text evidence="3 14">Belongs to the HemJ family.</text>
</comment>
<evidence type="ECO:0000256" key="2">
    <source>
        <dbReference type="ARBA" id="ARBA00005073"/>
    </source>
</evidence>
<evidence type="ECO:0000256" key="8">
    <source>
        <dbReference type="ARBA" id="ARBA00022723"/>
    </source>
</evidence>
<dbReference type="PIRSF" id="PIRSF004638">
    <property type="entry name" value="UCP004638"/>
    <property type="match status" value="1"/>
</dbReference>
<evidence type="ECO:0000256" key="9">
    <source>
        <dbReference type="ARBA" id="ARBA00022989"/>
    </source>
</evidence>
<dbReference type="GO" id="GO:0070818">
    <property type="term" value="F:protoporphyrinogen oxidase activity"/>
    <property type="evidence" value="ECO:0007669"/>
    <property type="project" value="UniProtKB-UniRule"/>
</dbReference>
<proteinExistence type="inferred from homology"/>
<evidence type="ECO:0000313" key="16">
    <source>
        <dbReference type="EMBL" id="SFZ86291.1"/>
    </source>
</evidence>
<feature type="transmembrane region" description="Helical" evidence="15">
    <location>
        <begin position="48"/>
        <end position="70"/>
    </location>
</feature>
<evidence type="ECO:0000256" key="14">
    <source>
        <dbReference type="PIRNR" id="PIRNR004638"/>
    </source>
</evidence>
<dbReference type="EC" id="1.3.99.-" evidence="14"/>
<evidence type="ECO:0000256" key="7">
    <source>
        <dbReference type="ARBA" id="ARBA00022692"/>
    </source>
</evidence>
<dbReference type="GO" id="GO:0006782">
    <property type="term" value="P:protoporphyrinogen IX biosynthetic process"/>
    <property type="evidence" value="ECO:0007669"/>
    <property type="project" value="UniProtKB-UniRule"/>
</dbReference>
<evidence type="ECO:0000256" key="11">
    <source>
        <dbReference type="ARBA" id="ARBA00023004"/>
    </source>
</evidence>
<comment type="catalytic activity">
    <reaction evidence="13 14">
        <text>protoporphyrinogen IX + 3 A = protoporphyrin IX + 3 AH2</text>
        <dbReference type="Rhea" id="RHEA:62000"/>
        <dbReference type="ChEBI" id="CHEBI:13193"/>
        <dbReference type="ChEBI" id="CHEBI:17499"/>
        <dbReference type="ChEBI" id="CHEBI:57306"/>
        <dbReference type="ChEBI" id="CHEBI:57307"/>
    </reaction>
</comment>
<dbReference type="GO" id="GO:0046872">
    <property type="term" value="F:metal ion binding"/>
    <property type="evidence" value="ECO:0007669"/>
    <property type="project" value="UniProtKB-UniRule"/>
</dbReference>
<dbReference type="InterPro" id="IPR005265">
    <property type="entry name" value="HemJ-like"/>
</dbReference>
<keyword evidence="17" id="KW-1185">Reference proteome</keyword>
<dbReference type="OrthoDB" id="7570050at2"/>
<evidence type="ECO:0000256" key="13">
    <source>
        <dbReference type="ARBA" id="ARBA00048390"/>
    </source>
</evidence>
<comment type="pathway">
    <text evidence="2 14">Porphyrin-containing compound metabolism; protoporphyrin-IX biosynthesis; protoporphyrin-IX from protoporphyrinogen-IX: step 1/1.</text>
</comment>
<comment type="cofactor">
    <cofactor evidence="14">
        <name>heme b</name>
        <dbReference type="ChEBI" id="CHEBI:60344"/>
    </cofactor>
    <text evidence="14">Binds 1 heme b (iron(II)-protoporphyrin IX) group per subunit.</text>
</comment>
<keyword evidence="9 15" id="KW-1133">Transmembrane helix</keyword>
<dbReference type="GO" id="GO:0005886">
    <property type="term" value="C:plasma membrane"/>
    <property type="evidence" value="ECO:0007669"/>
    <property type="project" value="UniProtKB-SubCell"/>
</dbReference>
<keyword evidence="6 14" id="KW-0349">Heme</keyword>
<dbReference type="Proteomes" id="UP000183447">
    <property type="component" value="Unassembled WGS sequence"/>
</dbReference>
<evidence type="ECO:0000256" key="3">
    <source>
        <dbReference type="ARBA" id="ARBA00006501"/>
    </source>
</evidence>
<dbReference type="PANTHER" id="PTHR40255:SF1">
    <property type="entry name" value="PROTOPORPHYRINOGEN IX OXIDASE"/>
    <property type="match status" value="1"/>
</dbReference>
<evidence type="ECO:0000256" key="15">
    <source>
        <dbReference type="SAM" id="Phobius"/>
    </source>
</evidence>
<dbReference type="EMBL" id="FPKU01000003">
    <property type="protein sequence ID" value="SFZ86291.1"/>
    <property type="molecule type" value="Genomic_DNA"/>
</dbReference>
<evidence type="ECO:0000256" key="5">
    <source>
        <dbReference type="ARBA" id="ARBA00022475"/>
    </source>
</evidence>
<reference evidence="16 17" key="1">
    <citation type="submission" date="2016-11" db="EMBL/GenBank/DDBJ databases">
        <authorList>
            <person name="Jaros S."/>
            <person name="Januszkiewicz K."/>
            <person name="Wedrychowicz H."/>
        </authorList>
    </citation>
    <scope>NUCLEOTIDE SEQUENCE [LARGE SCALE GENOMIC DNA]</scope>
    <source>
        <strain evidence="16 17">ATCC 23634</strain>
    </source>
</reference>
<dbReference type="RefSeq" id="WP_072345759.1">
    <property type="nucleotide sequence ID" value="NZ_FPKU01000003.1"/>
</dbReference>
<dbReference type="STRING" id="665118.SAMN02983003_3471"/>
<keyword evidence="12 14" id="KW-0472">Membrane</keyword>
<evidence type="ECO:0000256" key="6">
    <source>
        <dbReference type="ARBA" id="ARBA00022617"/>
    </source>
</evidence>
<sequence>MIIALKSIHVIAIALWSAGLLSLPFLYRQRNGASDKALHRIHAFTRRFYVVAISPAAFLAIGTGTALIFYRETFTTWFSLKLLAVALMMVIHVLLGLRILSLFEEGKRYPGWLAGTMTSCAALVITAILTLVLGKPEFVGQEPFHDLFEPGHLAEMADGLISWMR</sequence>
<keyword evidence="8 14" id="KW-0479">Metal-binding</keyword>
<keyword evidence="5 14" id="KW-1003">Cell membrane</keyword>
<organism evidence="16 17">
    <name type="scientific">Devosia enhydra</name>
    <dbReference type="NCBI Taxonomy" id="665118"/>
    <lineage>
        <taxon>Bacteria</taxon>
        <taxon>Pseudomonadati</taxon>
        <taxon>Pseudomonadota</taxon>
        <taxon>Alphaproteobacteria</taxon>
        <taxon>Hyphomicrobiales</taxon>
        <taxon>Devosiaceae</taxon>
        <taxon>Devosia</taxon>
    </lineage>
</organism>
<keyword evidence="11 14" id="KW-0408">Iron</keyword>
<feature type="transmembrane region" description="Helical" evidence="15">
    <location>
        <begin position="82"/>
        <end position="100"/>
    </location>
</feature>
<dbReference type="PANTHER" id="PTHR40255">
    <property type="entry name" value="UPF0093 MEMBRANE PROTEIN SLR1790"/>
    <property type="match status" value="1"/>
</dbReference>
<comment type="subcellular location">
    <subcellularLocation>
        <location evidence="1">Cell membrane</location>
        <topology evidence="1">Multi-pass membrane protein</topology>
    </subcellularLocation>
</comment>
<gene>
    <name evidence="16" type="ORF">SAMN02983003_3471</name>
</gene>
<feature type="transmembrane region" description="Helical" evidence="15">
    <location>
        <begin position="6"/>
        <end position="27"/>
    </location>
</feature>
<keyword evidence="7 15" id="KW-0812">Transmembrane</keyword>
<dbReference type="Pfam" id="PF03653">
    <property type="entry name" value="UPF0093"/>
    <property type="match status" value="1"/>
</dbReference>
<accession>A0A1K2I247</accession>
<evidence type="ECO:0000256" key="4">
    <source>
        <dbReference type="ARBA" id="ARBA00017504"/>
    </source>
</evidence>